<dbReference type="Proteomes" id="UP001230426">
    <property type="component" value="Unassembled WGS sequence"/>
</dbReference>
<name>A0ABT9R368_9ACTN</name>
<evidence type="ECO:0000313" key="1">
    <source>
        <dbReference type="EMBL" id="MDP9862895.1"/>
    </source>
</evidence>
<dbReference type="EMBL" id="JAUSRB010000002">
    <property type="protein sequence ID" value="MDP9862895.1"/>
    <property type="molecule type" value="Genomic_DNA"/>
</dbReference>
<gene>
    <name evidence="1" type="ORF">J2S55_002161</name>
</gene>
<organism evidence="1 2">
    <name type="scientific">Streptosporangium brasiliense</name>
    <dbReference type="NCBI Taxonomy" id="47480"/>
    <lineage>
        <taxon>Bacteria</taxon>
        <taxon>Bacillati</taxon>
        <taxon>Actinomycetota</taxon>
        <taxon>Actinomycetes</taxon>
        <taxon>Streptosporangiales</taxon>
        <taxon>Streptosporangiaceae</taxon>
        <taxon>Streptosporangium</taxon>
    </lineage>
</organism>
<comment type="caution">
    <text evidence="1">The sequence shown here is derived from an EMBL/GenBank/DDBJ whole genome shotgun (WGS) entry which is preliminary data.</text>
</comment>
<sequence>MTSTLTSDLTALAPAAKPASNFWISGTWTPPTKPTWFFFDFSAAAAPMMKEPSCSANRRLEMLGPVAAASSTIANLTSGNSAATFFTGPE</sequence>
<proteinExistence type="predicted"/>
<keyword evidence="2" id="KW-1185">Reference proteome</keyword>
<evidence type="ECO:0000313" key="2">
    <source>
        <dbReference type="Proteomes" id="UP001230426"/>
    </source>
</evidence>
<accession>A0ABT9R368</accession>
<protein>
    <submittedName>
        <fullName evidence="1">Uncharacterized protein</fullName>
    </submittedName>
</protein>
<reference evidence="1 2" key="1">
    <citation type="submission" date="2023-07" db="EMBL/GenBank/DDBJ databases">
        <title>Sequencing the genomes of 1000 actinobacteria strains.</title>
        <authorList>
            <person name="Klenk H.-P."/>
        </authorList>
    </citation>
    <scope>NUCLEOTIDE SEQUENCE [LARGE SCALE GENOMIC DNA]</scope>
    <source>
        <strain evidence="1 2">DSM 44109</strain>
    </source>
</reference>